<accession>A0A076PNJ3</accession>
<dbReference type="KEGG" id="ctes:O987_10700"/>
<dbReference type="PANTHER" id="PTHR43330">
    <property type="entry name" value="METHIONINE AMINOPEPTIDASE"/>
    <property type="match status" value="1"/>
</dbReference>
<dbReference type="HAMAP" id="MF_01974">
    <property type="entry name" value="MetAP_1"/>
    <property type="match status" value="1"/>
</dbReference>
<comment type="similarity">
    <text evidence="6">Belongs to the peptidase M24A family. Methionine aminopeptidase type 1 subfamily.</text>
</comment>
<feature type="binding site" evidence="6">
    <location>
        <position position="83"/>
    </location>
    <ligand>
        <name>substrate</name>
    </ligand>
</feature>
<dbReference type="GO" id="GO:0006508">
    <property type="term" value="P:proteolysis"/>
    <property type="evidence" value="ECO:0007669"/>
    <property type="project" value="UniProtKB-KW"/>
</dbReference>
<dbReference type="PRINTS" id="PR00599">
    <property type="entry name" value="MAPEPTIDASE"/>
</dbReference>
<evidence type="ECO:0000256" key="2">
    <source>
        <dbReference type="ARBA" id="ARBA00022438"/>
    </source>
</evidence>
<dbReference type="EC" id="3.4.11.18" evidence="6 7"/>
<dbReference type="SUPFAM" id="SSF55920">
    <property type="entry name" value="Creatinase/aminopeptidase"/>
    <property type="match status" value="1"/>
</dbReference>
<feature type="binding site" evidence="6">
    <location>
        <position position="112"/>
    </location>
    <ligand>
        <name>a divalent metal cation</name>
        <dbReference type="ChEBI" id="CHEBI:60240"/>
        <label>1</label>
    </ligand>
</feature>
<reference evidence="9 10" key="1">
    <citation type="journal article" date="2014" name="Genome Announc.">
        <title>Complete Genome Sequence of Polychlorinated Biphenyl Degrader Comamonas testosteroni TK102 (NBRC 109938).</title>
        <authorList>
            <person name="Fukuda K."/>
            <person name="Hosoyama A."/>
            <person name="Tsuchikane K."/>
            <person name="Ohji S."/>
            <person name="Yamazoe A."/>
            <person name="Fujita N."/>
            <person name="Shintani M."/>
            <person name="Kimbara K."/>
        </authorList>
    </citation>
    <scope>NUCLEOTIDE SEQUENCE [LARGE SCALE GENOMIC DNA]</scope>
    <source>
        <strain evidence="9">TK102</strain>
    </source>
</reference>
<dbReference type="PANTHER" id="PTHR43330:SF27">
    <property type="entry name" value="METHIONINE AMINOPEPTIDASE"/>
    <property type="match status" value="1"/>
</dbReference>
<feature type="binding site" evidence="6">
    <location>
        <position position="208"/>
    </location>
    <ligand>
        <name>a divalent metal cation</name>
        <dbReference type="ChEBI" id="CHEBI:60240"/>
        <label>2</label>
        <note>catalytic</note>
    </ligand>
</feature>
<protein>
    <recommendedName>
        <fullName evidence="6 7">Methionine aminopeptidase</fullName>
        <shortName evidence="6">MAP</shortName>
        <shortName evidence="6">MetAP</shortName>
        <ecNumber evidence="6 7">3.4.11.18</ecNumber>
    </recommendedName>
    <alternativeName>
        <fullName evidence="6">Peptidase M</fullName>
    </alternativeName>
</protein>
<dbReference type="RefSeq" id="WP_003056520.1">
    <property type="nucleotide sequence ID" value="NZ_CP006704.1"/>
</dbReference>
<feature type="binding site" evidence="6">
    <location>
        <position position="112"/>
    </location>
    <ligand>
        <name>a divalent metal cation</name>
        <dbReference type="ChEBI" id="CHEBI:60240"/>
        <label>2</label>
        <note>catalytic</note>
    </ligand>
</feature>
<evidence type="ECO:0000259" key="8">
    <source>
        <dbReference type="Pfam" id="PF00557"/>
    </source>
</evidence>
<evidence type="ECO:0000313" key="9">
    <source>
        <dbReference type="EMBL" id="AIJ46261.1"/>
    </source>
</evidence>
<evidence type="ECO:0000313" key="10">
    <source>
        <dbReference type="Proteomes" id="UP000028782"/>
    </source>
</evidence>
<dbReference type="EMBL" id="CP006704">
    <property type="protein sequence ID" value="AIJ46261.1"/>
    <property type="molecule type" value="Genomic_DNA"/>
</dbReference>
<dbReference type="InterPro" id="IPR000994">
    <property type="entry name" value="Pept_M24"/>
</dbReference>
<keyword evidence="5 6" id="KW-0378">Hydrolase</keyword>
<dbReference type="AlphaFoldDB" id="A0A076PNJ3"/>
<evidence type="ECO:0000256" key="4">
    <source>
        <dbReference type="ARBA" id="ARBA00022723"/>
    </source>
</evidence>
<evidence type="ECO:0000256" key="1">
    <source>
        <dbReference type="ARBA" id="ARBA00002521"/>
    </source>
</evidence>
<dbReference type="InterPro" id="IPR001714">
    <property type="entry name" value="Pept_M24_MAP"/>
</dbReference>
<comment type="subunit">
    <text evidence="6">Monomer.</text>
</comment>
<dbReference type="GO" id="GO:0046872">
    <property type="term" value="F:metal ion binding"/>
    <property type="evidence" value="ECO:0007669"/>
    <property type="project" value="UniProtKB-UniRule"/>
</dbReference>
<feature type="binding site" evidence="6">
    <location>
        <position position="100"/>
    </location>
    <ligand>
        <name>a divalent metal cation</name>
        <dbReference type="ChEBI" id="CHEBI:60240"/>
        <label>1</label>
    </ligand>
</feature>
<evidence type="ECO:0000256" key="7">
    <source>
        <dbReference type="RuleBase" id="RU003653"/>
    </source>
</evidence>
<keyword evidence="4 6" id="KW-0479">Metal-binding</keyword>
<gene>
    <name evidence="6" type="primary">map</name>
    <name evidence="9" type="ORF">O987_10700</name>
</gene>
<feature type="binding site" evidence="6">
    <location>
        <position position="239"/>
    </location>
    <ligand>
        <name>a divalent metal cation</name>
        <dbReference type="ChEBI" id="CHEBI:60240"/>
        <label>2</label>
        <note>catalytic</note>
    </ligand>
</feature>
<comment type="function">
    <text evidence="1 6">Removes the N-terminal methionine from nascent proteins. The N-terminal methionine is often cleaved when the second residue in the primary sequence is small and uncharged (Met-Ala-, Cys, Gly, Pro, Ser, Thr, or Val). Requires deformylation of the N(alpha)-formylated initiator methionine before it can be hydrolyzed.</text>
</comment>
<comment type="cofactor">
    <cofactor evidence="6">
        <name>Co(2+)</name>
        <dbReference type="ChEBI" id="CHEBI:48828"/>
    </cofactor>
    <cofactor evidence="6">
        <name>Zn(2+)</name>
        <dbReference type="ChEBI" id="CHEBI:29105"/>
    </cofactor>
    <cofactor evidence="6">
        <name>Mn(2+)</name>
        <dbReference type="ChEBI" id="CHEBI:29035"/>
    </cofactor>
    <cofactor evidence="6">
        <name>Fe(2+)</name>
        <dbReference type="ChEBI" id="CHEBI:29033"/>
    </cofactor>
    <text evidence="6">Binds 2 divalent metal cations per subunit. Has a high-affinity and a low affinity metal-binding site. The true nature of the physiological cofactor is under debate. The enzyme is active with cobalt, zinc, manganese or divalent iron ions. Most likely, methionine aminopeptidases function as mononuclear Fe(2+)-metalloproteases under physiological conditions, and the catalytically relevant metal-binding site has been assigned to the histidine-containing high-affinity site.</text>
</comment>
<dbReference type="InterPro" id="IPR036005">
    <property type="entry name" value="Creatinase/aminopeptidase-like"/>
</dbReference>
<dbReference type="Proteomes" id="UP000028782">
    <property type="component" value="Chromosome"/>
</dbReference>
<dbReference type="Pfam" id="PF00557">
    <property type="entry name" value="Peptidase_M24"/>
    <property type="match status" value="1"/>
</dbReference>
<dbReference type="GO" id="GO:0070006">
    <property type="term" value="F:metalloaminopeptidase activity"/>
    <property type="evidence" value="ECO:0007669"/>
    <property type="project" value="UniProtKB-UniRule"/>
</dbReference>
<evidence type="ECO:0000256" key="3">
    <source>
        <dbReference type="ARBA" id="ARBA00022670"/>
    </source>
</evidence>
<dbReference type="CDD" id="cd01086">
    <property type="entry name" value="MetAP1"/>
    <property type="match status" value="1"/>
</dbReference>
<keyword evidence="2 6" id="KW-0031">Aminopeptidase</keyword>
<dbReference type="HOGENOM" id="CLU_015857_0_0_4"/>
<feature type="binding site" evidence="6">
    <location>
        <position position="239"/>
    </location>
    <ligand>
        <name>a divalent metal cation</name>
        <dbReference type="ChEBI" id="CHEBI:60240"/>
        <label>1</label>
    </ligand>
</feature>
<dbReference type="InterPro" id="IPR002467">
    <property type="entry name" value="Pept_M24A_MAP1"/>
</dbReference>
<dbReference type="NCBIfam" id="TIGR00500">
    <property type="entry name" value="met_pdase_I"/>
    <property type="match status" value="1"/>
</dbReference>
<proteinExistence type="inferred from homology"/>
<name>A0A076PNJ3_COMTE</name>
<sequence>MSITLKTPEDIERMRVAGRFASDVLDYITPHIKPGITTQQIDDLCAKRMAEQGTKTACLGYQPPGMTPYPAYVCTSVNHVVCHGIPNDKPLKKGDIVNVDVTIITEDGWFGDNSRMFIIGEGTIAAKRLSRLTFEAMWKGIAQVRPGATLGDIGHAIQTYAESNNLSVVREYCGHGIGKVFHDEPQVLHYGRPGEGVVLEEGMVFTIEPMLNLGKRDIKAMPDGWTVVTKDRSLTAQWELMLAVTKTGYDVLTWSDGSPTPPDFITAIRT</sequence>
<feature type="domain" description="Peptidase M24" evidence="8">
    <location>
        <begin position="12"/>
        <end position="246"/>
    </location>
</feature>
<dbReference type="GO" id="GO:0005829">
    <property type="term" value="C:cytosol"/>
    <property type="evidence" value="ECO:0007669"/>
    <property type="project" value="TreeGrafter"/>
</dbReference>
<dbReference type="GO" id="GO:0004239">
    <property type="term" value="F:initiator methionyl aminopeptidase activity"/>
    <property type="evidence" value="ECO:0007669"/>
    <property type="project" value="UniProtKB-UniRule"/>
</dbReference>
<organism evidence="9 10">
    <name type="scientific">Comamonas testosteroni TK102</name>
    <dbReference type="NCBI Taxonomy" id="1392005"/>
    <lineage>
        <taxon>Bacteria</taxon>
        <taxon>Pseudomonadati</taxon>
        <taxon>Pseudomonadota</taxon>
        <taxon>Betaproteobacteria</taxon>
        <taxon>Burkholderiales</taxon>
        <taxon>Comamonadaceae</taxon>
        <taxon>Comamonas</taxon>
    </lineage>
</organism>
<feature type="binding site" evidence="6">
    <location>
        <position position="175"/>
    </location>
    <ligand>
        <name>a divalent metal cation</name>
        <dbReference type="ChEBI" id="CHEBI:60240"/>
        <label>2</label>
        <note>catalytic</note>
    </ligand>
</feature>
<keyword evidence="3 6" id="KW-0645">Protease</keyword>
<dbReference type="Gene3D" id="3.90.230.10">
    <property type="entry name" value="Creatinase/methionine aminopeptidase superfamily"/>
    <property type="match status" value="1"/>
</dbReference>
<dbReference type="PROSITE" id="PS00680">
    <property type="entry name" value="MAP_1"/>
    <property type="match status" value="1"/>
</dbReference>
<evidence type="ECO:0000256" key="6">
    <source>
        <dbReference type="HAMAP-Rule" id="MF_01974"/>
    </source>
</evidence>
<comment type="catalytic activity">
    <reaction evidence="6 7">
        <text>Release of N-terminal amino acids, preferentially methionine, from peptides and arylamides.</text>
        <dbReference type="EC" id="3.4.11.18"/>
    </reaction>
</comment>
<feature type="binding site" evidence="6">
    <location>
        <position position="182"/>
    </location>
    <ligand>
        <name>substrate</name>
    </ligand>
</feature>
<evidence type="ECO:0000256" key="5">
    <source>
        <dbReference type="ARBA" id="ARBA00022801"/>
    </source>
</evidence>